<dbReference type="PANTHER" id="PTHR30026:SF20">
    <property type="entry name" value="OUTER MEMBRANE PROTEIN TOLC"/>
    <property type="match status" value="1"/>
</dbReference>
<dbReference type="SUPFAM" id="SSF56954">
    <property type="entry name" value="Outer membrane efflux proteins (OEP)"/>
    <property type="match status" value="1"/>
</dbReference>
<dbReference type="EMBL" id="CAXJRC010000002">
    <property type="protein sequence ID" value="CAL2104978.1"/>
    <property type="molecule type" value="Genomic_DNA"/>
</dbReference>
<evidence type="ECO:0000256" key="8">
    <source>
        <dbReference type="SAM" id="Coils"/>
    </source>
</evidence>
<evidence type="ECO:0000256" key="3">
    <source>
        <dbReference type="ARBA" id="ARBA00022448"/>
    </source>
</evidence>
<keyword evidence="4" id="KW-1134">Transmembrane beta strand</keyword>
<comment type="subcellular location">
    <subcellularLocation>
        <location evidence="1">Cell outer membrane</location>
    </subcellularLocation>
</comment>
<evidence type="ECO:0000313" key="9">
    <source>
        <dbReference type="EMBL" id="CAL2104978.1"/>
    </source>
</evidence>
<dbReference type="InterPro" id="IPR051906">
    <property type="entry name" value="TolC-like"/>
</dbReference>
<dbReference type="Pfam" id="PF02321">
    <property type="entry name" value="OEP"/>
    <property type="match status" value="2"/>
</dbReference>
<sequence>MRKYIYSVFVFFLTSVVLAQEKEMRLSMQGAIEYAIKNNYDNKIASKNIEAAHERKWETTTMGLPQINGKVDYQNWLKQQVSIFPAGFADGFSQIRQLGDFYDLSSLGVIKDIPDAPTGGLAVPFGTKQSVNASVTLTQLLFDGSYLVGLQSAKTYLKISEQAKEKTELSTREAVVNAYGNVLVTEKSIEILESNKRVLEKNLNETQKIYDNGLTELENVEQLQITLGNIENNLNNAKRMKEIAYQMLNISLGNAIETKLVLTDSLDNLVVSNTDLSLLTKVFDVSKHIDYRMIENDRESKRLLMRLEQSKALPSLSAFINYGANANSDTFTFFDSSQQWFDYSLFGVSLNVPIFSSFGRRAKTARARIELENADIKKEEVKQKLSLQAKTAKSEYQLSIENYETAKKNLALAERIEKKQQVKFFEGISSSFDLLQAQNQLYTQQNTYMQSMLNVIAKKAKLENALNISIK</sequence>
<comment type="caution">
    <text evidence="9">The sequence shown here is derived from an EMBL/GenBank/DDBJ whole genome shotgun (WGS) entry which is preliminary data.</text>
</comment>
<feature type="coiled-coil region" evidence="8">
    <location>
        <begin position="189"/>
        <end position="240"/>
    </location>
</feature>
<keyword evidence="10" id="KW-1185">Reference proteome</keyword>
<evidence type="ECO:0000256" key="4">
    <source>
        <dbReference type="ARBA" id="ARBA00022452"/>
    </source>
</evidence>
<keyword evidence="8" id="KW-0175">Coiled coil</keyword>
<dbReference type="PANTHER" id="PTHR30026">
    <property type="entry name" value="OUTER MEMBRANE PROTEIN TOLC"/>
    <property type="match status" value="1"/>
</dbReference>
<evidence type="ECO:0000256" key="5">
    <source>
        <dbReference type="ARBA" id="ARBA00022692"/>
    </source>
</evidence>
<gene>
    <name evidence="9" type="ORF">T190115A13A_110114</name>
</gene>
<accession>A0ABM9PHA9</accession>
<keyword evidence="6" id="KW-0472">Membrane</keyword>
<keyword evidence="7" id="KW-0998">Cell outer membrane</keyword>
<keyword evidence="3" id="KW-0813">Transport</keyword>
<evidence type="ECO:0000313" key="10">
    <source>
        <dbReference type="Proteomes" id="UP001497602"/>
    </source>
</evidence>
<reference evidence="9 10" key="1">
    <citation type="submission" date="2024-05" db="EMBL/GenBank/DDBJ databases">
        <authorList>
            <person name="Duchaud E."/>
        </authorList>
    </citation>
    <scope>NUCLEOTIDE SEQUENCE [LARGE SCALE GENOMIC DNA]</scope>
    <source>
        <strain evidence="9">Ena-SAMPLE-TAB-13-05-2024-13:56:06:370-140305</strain>
    </source>
</reference>
<proteinExistence type="inferred from homology"/>
<organism evidence="9 10">
    <name type="scientific">Tenacibaculum vairaonense</name>
    <dbReference type="NCBI Taxonomy" id="3137860"/>
    <lineage>
        <taxon>Bacteria</taxon>
        <taxon>Pseudomonadati</taxon>
        <taxon>Bacteroidota</taxon>
        <taxon>Flavobacteriia</taxon>
        <taxon>Flavobacteriales</taxon>
        <taxon>Flavobacteriaceae</taxon>
        <taxon>Tenacibaculum</taxon>
    </lineage>
</organism>
<dbReference type="RefSeq" id="WP_348702601.1">
    <property type="nucleotide sequence ID" value="NZ_CAXIYA010000005.1"/>
</dbReference>
<dbReference type="Proteomes" id="UP001497602">
    <property type="component" value="Unassembled WGS sequence"/>
</dbReference>
<evidence type="ECO:0000256" key="1">
    <source>
        <dbReference type="ARBA" id="ARBA00004442"/>
    </source>
</evidence>
<keyword evidence="5" id="KW-0812">Transmembrane</keyword>
<evidence type="ECO:0000256" key="2">
    <source>
        <dbReference type="ARBA" id="ARBA00007613"/>
    </source>
</evidence>
<protein>
    <submittedName>
        <fullName evidence="9">Transporter</fullName>
    </submittedName>
</protein>
<name>A0ABM9PHA9_9FLAO</name>
<evidence type="ECO:0000256" key="7">
    <source>
        <dbReference type="ARBA" id="ARBA00023237"/>
    </source>
</evidence>
<evidence type="ECO:0000256" key="6">
    <source>
        <dbReference type="ARBA" id="ARBA00023136"/>
    </source>
</evidence>
<dbReference type="InterPro" id="IPR003423">
    <property type="entry name" value="OMP_efflux"/>
</dbReference>
<comment type="similarity">
    <text evidence="2">Belongs to the outer membrane factor (OMF) (TC 1.B.17) family.</text>
</comment>
<dbReference type="Gene3D" id="1.20.1600.10">
    <property type="entry name" value="Outer membrane efflux proteins (OEP)"/>
    <property type="match status" value="1"/>
</dbReference>